<evidence type="ECO:0000313" key="3">
    <source>
        <dbReference type="Proteomes" id="UP000320461"/>
    </source>
</evidence>
<accession>A0A4Y3KK05</accession>
<evidence type="ECO:0000256" key="1">
    <source>
        <dbReference type="SAM" id="Phobius"/>
    </source>
</evidence>
<sequence length="156" mass="16545">MRRADGALETARGLARAARVKIVCGSRSEPLLVEAAQRVPDDTGRVLPVVIAVLVALAVAAAVLLVASSSDADDRRDDESPWQAFRRGLRARRHPAPDQIAAAQAADAEPVDLSLADFLNATAEQGEGYLHVDDLSAGLARAKDKAVRANPLRRHG</sequence>
<dbReference type="Proteomes" id="UP000320461">
    <property type="component" value="Unassembled WGS sequence"/>
</dbReference>
<name>A0A4Y3KK05_9CELL</name>
<dbReference type="EMBL" id="BJLQ01000019">
    <property type="protein sequence ID" value="GEA84751.1"/>
    <property type="molecule type" value="Genomic_DNA"/>
</dbReference>
<dbReference type="AlphaFoldDB" id="A0A4Y3KK05"/>
<keyword evidence="1" id="KW-1133">Transmembrane helix</keyword>
<keyword evidence="3" id="KW-1185">Reference proteome</keyword>
<organism evidence="2 3">
    <name type="scientific">Cellulomonas gelida</name>
    <dbReference type="NCBI Taxonomy" id="1712"/>
    <lineage>
        <taxon>Bacteria</taxon>
        <taxon>Bacillati</taxon>
        <taxon>Actinomycetota</taxon>
        <taxon>Actinomycetes</taxon>
        <taxon>Micrococcales</taxon>
        <taxon>Cellulomonadaceae</taxon>
        <taxon>Cellulomonas</taxon>
    </lineage>
</organism>
<proteinExistence type="predicted"/>
<comment type="caution">
    <text evidence="2">The sequence shown here is derived from an EMBL/GenBank/DDBJ whole genome shotgun (WGS) entry which is preliminary data.</text>
</comment>
<protein>
    <submittedName>
        <fullName evidence="2">Uncharacterized protein</fullName>
    </submittedName>
</protein>
<gene>
    <name evidence="2" type="ORF">CGE01nite_20020</name>
</gene>
<keyword evidence="1" id="KW-0472">Membrane</keyword>
<reference evidence="2 3" key="1">
    <citation type="submission" date="2019-06" db="EMBL/GenBank/DDBJ databases">
        <title>Whole genome shotgun sequence of Cellulomonas gelida NBRC 3748.</title>
        <authorList>
            <person name="Hosoyama A."/>
            <person name="Uohara A."/>
            <person name="Ohji S."/>
            <person name="Ichikawa N."/>
        </authorList>
    </citation>
    <scope>NUCLEOTIDE SEQUENCE [LARGE SCALE GENOMIC DNA]</scope>
    <source>
        <strain evidence="2 3">NBRC 3748</strain>
    </source>
</reference>
<evidence type="ECO:0000313" key="2">
    <source>
        <dbReference type="EMBL" id="GEA84751.1"/>
    </source>
</evidence>
<feature type="transmembrane region" description="Helical" evidence="1">
    <location>
        <begin position="46"/>
        <end position="67"/>
    </location>
</feature>
<keyword evidence="1" id="KW-0812">Transmembrane</keyword>